<proteinExistence type="predicted"/>
<organism evidence="1 2">
    <name type="scientific">Oesophagostomum dentatum</name>
    <name type="common">Nodular worm</name>
    <dbReference type="NCBI Taxonomy" id="61180"/>
    <lineage>
        <taxon>Eukaryota</taxon>
        <taxon>Metazoa</taxon>
        <taxon>Ecdysozoa</taxon>
        <taxon>Nematoda</taxon>
        <taxon>Chromadorea</taxon>
        <taxon>Rhabditida</taxon>
        <taxon>Rhabditina</taxon>
        <taxon>Rhabditomorpha</taxon>
        <taxon>Strongyloidea</taxon>
        <taxon>Strongylidae</taxon>
        <taxon>Oesophagostomum</taxon>
    </lineage>
</organism>
<dbReference type="Proteomes" id="UP000053660">
    <property type="component" value="Unassembled WGS sequence"/>
</dbReference>
<name>A0A0B1SZU0_OESDE</name>
<accession>A0A0B1SZU0</accession>
<gene>
    <name evidence="1" type="ORF">OESDEN_10733</name>
</gene>
<evidence type="ECO:0000313" key="1">
    <source>
        <dbReference type="EMBL" id="KHJ89441.1"/>
    </source>
</evidence>
<sequence>MKCSRSTSYMVEISLADIAVAALAPVHDPDQGAAHVQGALVDLARDLHLHTLALAVHRQRRRKMVPSRSRDHARGANLMMTVLLVALPLQLEMAMVKLICDHAVQLLRMMIE</sequence>
<dbReference type="EMBL" id="KN554216">
    <property type="protein sequence ID" value="KHJ89441.1"/>
    <property type="molecule type" value="Genomic_DNA"/>
</dbReference>
<evidence type="ECO:0000313" key="2">
    <source>
        <dbReference type="Proteomes" id="UP000053660"/>
    </source>
</evidence>
<keyword evidence="2" id="KW-1185">Reference proteome</keyword>
<dbReference type="AlphaFoldDB" id="A0A0B1SZU0"/>
<protein>
    <submittedName>
        <fullName evidence="1">Uncharacterized protein</fullName>
    </submittedName>
</protein>
<reference evidence="1 2" key="1">
    <citation type="submission" date="2014-03" db="EMBL/GenBank/DDBJ databases">
        <title>Draft genome of the hookworm Oesophagostomum dentatum.</title>
        <authorList>
            <person name="Mitreva M."/>
        </authorList>
    </citation>
    <scope>NUCLEOTIDE SEQUENCE [LARGE SCALE GENOMIC DNA]</scope>
    <source>
        <strain evidence="1 2">OD-Hann</strain>
    </source>
</reference>